<dbReference type="Gene3D" id="3.40.50.300">
    <property type="entry name" value="P-loop containing nucleotide triphosphate hydrolases"/>
    <property type="match status" value="1"/>
</dbReference>
<dbReference type="GO" id="GO:0005524">
    <property type="term" value="F:ATP binding"/>
    <property type="evidence" value="ECO:0007669"/>
    <property type="project" value="InterPro"/>
</dbReference>
<sequence length="282" mass="32818">MEDKIKTIVIDGVDFSFNLEMAYEKDGHVYCRRCKEKIDSDPLNCLGNKKILFRRKCKCDREEESLRKAKEEADHIRRLREECFITSKNLISCTFDKVIAPDRQEVIIAKNFVKNFKELSKDNNGLIFHGNVGTGKTYLAACIANKIIEDYQIRVKMRNIPQIINDIEKGGFDIDKNDYYRKLSSVSLLILDDFGIERNTEYVNEMVYQIINTRYESKKPTIISTNIPLGVIMNGSNDIDKERIYSRLREMCIPVKIAGKDIRTELGRKKLRETRDLLLGDR</sequence>
<dbReference type="EMBL" id="JENJ01000117">
    <property type="protein sequence ID" value="KGM92836.1"/>
    <property type="molecule type" value="Genomic_DNA"/>
</dbReference>
<dbReference type="Pfam" id="PF01695">
    <property type="entry name" value="IstB_IS21"/>
    <property type="match status" value="1"/>
</dbReference>
<evidence type="ECO:0000259" key="1">
    <source>
        <dbReference type="Pfam" id="PF01695"/>
    </source>
</evidence>
<dbReference type="PANTHER" id="PTHR30050:SF4">
    <property type="entry name" value="ATP-BINDING PROTEIN RV3427C IN INSERTION SEQUENCE-RELATED"/>
    <property type="match status" value="1"/>
</dbReference>
<accession>A0A0A0HXP0</accession>
<dbReference type="NCBIfam" id="NF005992">
    <property type="entry name" value="PRK08116.1"/>
    <property type="match status" value="1"/>
</dbReference>
<organism evidence="2 3">
    <name type="scientific">Clostridium novyi A str. 4552</name>
    <dbReference type="NCBI Taxonomy" id="1444289"/>
    <lineage>
        <taxon>Bacteria</taxon>
        <taxon>Bacillati</taxon>
        <taxon>Bacillota</taxon>
        <taxon>Clostridia</taxon>
        <taxon>Eubacteriales</taxon>
        <taxon>Clostridiaceae</taxon>
        <taxon>Clostridium</taxon>
    </lineage>
</organism>
<dbReference type="CDD" id="cd00009">
    <property type="entry name" value="AAA"/>
    <property type="match status" value="1"/>
</dbReference>
<proteinExistence type="predicted"/>
<dbReference type="InterPro" id="IPR002611">
    <property type="entry name" value="IstB_ATP-bd"/>
</dbReference>
<dbReference type="InterPro" id="IPR027417">
    <property type="entry name" value="P-loop_NTPase"/>
</dbReference>
<dbReference type="AlphaFoldDB" id="A0A0A0HXP0"/>
<dbReference type="OrthoDB" id="9770694at2"/>
<dbReference type="SUPFAM" id="SSF52540">
    <property type="entry name" value="P-loop containing nucleoside triphosphate hydrolases"/>
    <property type="match status" value="1"/>
</dbReference>
<feature type="domain" description="IstB-like ATP-binding" evidence="1">
    <location>
        <begin position="121"/>
        <end position="263"/>
    </location>
</feature>
<reference evidence="2 3" key="1">
    <citation type="submission" date="2014-01" db="EMBL/GenBank/DDBJ databases">
        <title>Plasmidome dynamics in the species complex Clostridium novyi sensu lato converts strains of independent lineages into distinctly different pathogens.</title>
        <authorList>
            <person name="Skarin H."/>
            <person name="Segerman B."/>
        </authorList>
    </citation>
    <scope>NUCLEOTIDE SEQUENCE [LARGE SCALE GENOMIC DNA]</scope>
    <source>
        <strain evidence="2 3">4552</strain>
    </source>
</reference>
<name>A0A0A0HXP0_CLONO</name>
<evidence type="ECO:0000313" key="2">
    <source>
        <dbReference type="EMBL" id="KGM92836.1"/>
    </source>
</evidence>
<dbReference type="RefSeq" id="WP_018579574.1">
    <property type="nucleotide sequence ID" value="NZ_JENJ01000117.1"/>
</dbReference>
<comment type="caution">
    <text evidence="2">The sequence shown here is derived from an EMBL/GenBank/DDBJ whole genome shotgun (WGS) entry which is preliminary data.</text>
</comment>
<evidence type="ECO:0000313" key="3">
    <source>
        <dbReference type="Proteomes" id="UP000030012"/>
    </source>
</evidence>
<gene>
    <name evidence="2" type="ORF">Z968_12935</name>
</gene>
<dbReference type="Proteomes" id="UP000030012">
    <property type="component" value="Unassembled WGS sequence"/>
</dbReference>
<dbReference type="GO" id="GO:0006260">
    <property type="term" value="P:DNA replication"/>
    <property type="evidence" value="ECO:0007669"/>
    <property type="project" value="TreeGrafter"/>
</dbReference>
<dbReference type="PANTHER" id="PTHR30050">
    <property type="entry name" value="CHROMOSOMAL REPLICATION INITIATOR PROTEIN DNAA"/>
    <property type="match status" value="1"/>
</dbReference>
<protein>
    <recommendedName>
        <fullName evidence="1">IstB-like ATP-binding domain-containing protein</fullName>
    </recommendedName>
</protein>